<dbReference type="InterPro" id="IPR019219">
    <property type="entry name" value="DUF2130"/>
</dbReference>
<protein>
    <submittedName>
        <fullName evidence="2">DUF2130 domain-containing protein</fullName>
    </submittedName>
</protein>
<keyword evidence="3" id="KW-1185">Reference proteome</keyword>
<dbReference type="RefSeq" id="WP_195220221.1">
    <property type="nucleotide sequence ID" value="NZ_JAOQJZ010000001.1"/>
</dbReference>
<sequence length="489" mass="56067">MSEIKCPHCGEVFKVDEQGYAAIVAQVKTAEFDKELDKRVADEKDKALKLAKLDFDSKYTKAVNDKDMEIQKLKAAAANGESEKTLAVTKAQESTRAEYEKMLEQLKEQISQNEKLIAQLTAQTKSMTTEKELAISMAVEKARSQFNSEKDKLRQEISQRDMQIQQLNSEHTLQMQKSENEYKAEITRLETDIKNKDTEKALELTTALSKVESEKNSTIAELNAQIKSKDEAIAYYKDLKSRLSTKMVGESLEQHCMNEFNKIRATAFRNAYFDKDNDASSGSKGDFIYRECDENGVEIISIMFEMKNEQDTTSTKKKNEHFFKELDKDRREKKCEYAVLVSLLESDSELYNAGITDVSYAYDKMYVVRPQCFIPIITILRNAAMNTLSYKEELEKVRNENIDITMFEQNINTFKEGFARNYELASRRFGEAITEIDKSIAHLTKIKENLISSENNLRLANKKADALTIKSLTKNNPTMQKKFAELKGE</sequence>
<dbReference type="PIRSF" id="PIRSF005850">
    <property type="entry name" value="UCP005850"/>
    <property type="match status" value="1"/>
</dbReference>
<dbReference type="AlphaFoldDB" id="A0AAE3LJG2"/>
<dbReference type="Pfam" id="PF09903">
    <property type="entry name" value="DUF2130"/>
    <property type="match status" value="1"/>
</dbReference>
<name>A0AAE3LJG2_9FIRM</name>
<organism evidence="2 3">
    <name type="scientific">Hominimerdicola aceti</name>
    <dbReference type="NCBI Taxonomy" id="2981726"/>
    <lineage>
        <taxon>Bacteria</taxon>
        <taxon>Bacillati</taxon>
        <taxon>Bacillota</taxon>
        <taxon>Clostridia</taxon>
        <taxon>Eubacteriales</taxon>
        <taxon>Oscillospiraceae</taxon>
        <taxon>Hominimerdicola</taxon>
    </lineage>
</organism>
<dbReference type="Proteomes" id="UP001208131">
    <property type="component" value="Unassembled WGS sequence"/>
</dbReference>
<evidence type="ECO:0000256" key="1">
    <source>
        <dbReference type="SAM" id="Coils"/>
    </source>
</evidence>
<feature type="coiled-coil region" evidence="1">
    <location>
        <begin position="89"/>
        <end position="123"/>
    </location>
</feature>
<evidence type="ECO:0000313" key="3">
    <source>
        <dbReference type="Proteomes" id="UP001208131"/>
    </source>
</evidence>
<accession>A0AAE3LJG2</accession>
<gene>
    <name evidence="2" type="ORF">OCV57_01610</name>
</gene>
<evidence type="ECO:0000313" key="2">
    <source>
        <dbReference type="EMBL" id="MCU6704622.1"/>
    </source>
</evidence>
<comment type="caution">
    <text evidence="2">The sequence shown here is derived from an EMBL/GenBank/DDBJ whole genome shotgun (WGS) entry which is preliminary data.</text>
</comment>
<feature type="coiled-coil region" evidence="1">
    <location>
        <begin position="150"/>
        <end position="199"/>
    </location>
</feature>
<proteinExistence type="predicted"/>
<reference evidence="2 3" key="1">
    <citation type="journal article" date="2021" name="ISME Commun">
        <title>Automated analysis of genomic sequences facilitates high-throughput and comprehensive description of bacteria.</title>
        <authorList>
            <person name="Hitch T.C.A."/>
        </authorList>
    </citation>
    <scope>NUCLEOTIDE SEQUENCE [LARGE SCALE GENOMIC DNA]</scope>
    <source>
        <strain evidence="2 3">Sanger_31</strain>
    </source>
</reference>
<dbReference type="EMBL" id="JAOQJZ010000001">
    <property type="protein sequence ID" value="MCU6704622.1"/>
    <property type="molecule type" value="Genomic_DNA"/>
</dbReference>
<keyword evidence="1" id="KW-0175">Coiled coil</keyword>